<dbReference type="EMBL" id="BEZZ01000084">
    <property type="protein sequence ID" value="GCC25361.1"/>
    <property type="molecule type" value="Genomic_DNA"/>
</dbReference>
<gene>
    <name evidence="3" type="ORF">chiPu_0003771</name>
</gene>
<feature type="region of interest" description="Disordered" evidence="2">
    <location>
        <begin position="1"/>
        <end position="24"/>
    </location>
</feature>
<evidence type="ECO:0000256" key="2">
    <source>
        <dbReference type="SAM" id="MobiDB-lite"/>
    </source>
</evidence>
<protein>
    <recommendedName>
        <fullName evidence="5">Cyclin-dependent kinase 2-interacting protein</fullName>
    </recommendedName>
</protein>
<keyword evidence="4" id="KW-1185">Reference proteome</keyword>
<evidence type="ECO:0000256" key="1">
    <source>
        <dbReference type="SAM" id="Coils"/>
    </source>
</evidence>
<evidence type="ECO:0008006" key="5">
    <source>
        <dbReference type="Google" id="ProtNLM"/>
    </source>
</evidence>
<comment type="caution">
    <text evidence="3">The sequence shown here is derived from an EMBL/GenBank/DDBJ whole genome shotgun (WGS) entry which is preliminary data.</text>
</comment>
<dbReference type="PANTHER" id="PTHR15827:SF2">
    <property type="entry name" value="CYCLIN-DEPENDENT KINASE 2-INTERACTING PROTEIN"/>
    <property type="match status" value="1"/>
</dbReference>
<dbReference type="PRINTS" id="PR02040">
    <property type="entry name" value="CDK2IP"/>
</dbReference>
<accession>A0A401S4Q2</accession>
<dbReference type="InterPro" id="IPR023250">
    <property type="entry name" value="Cyclin-dep_Kinase_2_interact"/>
</dbReference>
<name>A0A401S4Q2_CHIPU</name>
<sequence length="213" mass="24842">MEASCPSSGFVTPRRKDLNNSSRKIKDSAADWHNSMLKWETLNDVGFSVANKIVNIKISNRRESEVEAFEEEEASSNLEKTKLQYNKELEEACTELLNILHKMTKLVLKMEKLCANMKGILDLHIHQYGETGREMLLFHTWPTKYFYEASVQLTEMYKRELQLKRAIVQEIAHTSNNDLMKVELSAWLYQPYIEEKARLLIESMLLETGHRTL</sequence>
<dbReference type="OMA" id="HQPYVET"/>
<dbReference type="AlphaFoldDB" id="A0A401S4Q2"/>
<feature type="compositionally biased region" description="Basic and acidic residues" evidence="2">
    <location>
        <begin position="14"/>
        <end position="24"/>
    </location>
</feature>
<dbReference type="STRING" id="137246.A0A401S4Q2"/>
<evidence type="ECO:0000313" key="3">
    <source>
        <dbReference type="EMBL" id="GCC25361.1"/>
    </source>
</evidence>
<reference evidence="3 4" key="1">
    <citation type="journal article" date="2018" name="Nat. Ecol. Evol.">
        <title>Shark genomes provide insights into elasmobranch evolution and the origin of vertebrates.</title>
        <authorList>
            <person name="Hara Y"/>
            <person name="Yamaguchi K"/>
            <person name="Onimaru K"/>
            <person name="Kadota M"/>
            <person name="Koyanagi M"/>
            <person name="Keeley SD"/>
            <person name="Tatsumi K"/>
            <person name="Tanaka K"/>
            <person name="Motone F"/>
            <person name="Kageyama Y"/>
            <person name="Nozu R"/>
            <person name="Adachi N"/>
            <person name="Nishimura O"/>
            <person name="Nakagawa R"/>
            <person name="Tanegashima C"/>
            <person name="Kiyatake I"/>
            <person name="Matsumoto R"/>
            <person name="Murakumo K"/>
            <person name="Nishida K"/>
            <person name="Terakita A"/>
            <person name="Kuratani S"/>
            <person name="Sato K"/>
            <person name="Hyodo S Kuraku.S."/>
        </authorList>
    </citation>
    <scope>NUCLEOTIDE SEQUENCE [LARGE SCALE GENOMIC DNA]</scope>
</reference>
<evidence type="ECO:0000313" key="4">
    <source>
        <dbReference type="Proteomes" id="UP000287033"/>
    </source>
</evidence>
<feature type="coiled-coil region" evidence="1">
    <location>
        <begin position="71"/>
        <end position="106"/>
    </location>
</feature>
<keyword evidence="1" id="KW-0175">Coiled coil</keyword>
<organism evidence="3 4">
    <name type="scientific">Chiloscyllium punctatum</name>
    <name type="common">Brownbanded bambooshark</name>
    <name type="synonym">Hemiscyllium punctatum</name>
    <dbReference type="NCBI Taxonomy" id="137246"/>
    <lineage>
        <taxon>Eukaryota</taxon>
        <taxon>Metazoa</taxon>
        <taxon>Chordata</taxon>
        <taxon>Craniata</taxon>
        <taxon>Vertebrata</taxon>
        <taxon>Chondrichthyes</taxon>
        <taxon>Elasmobranchii</taxon>
        <taxon>Galeomorphii</taxon>
        <taxon>Galeoidea</taxon>
        <taxon>Orectolobiformes</taxon>
        <taxon>Hemiscylliidae</taxon>
        <taxon>Chiloscyllium</taxon>
    </lineage>
</organism>
<proteinExistence type="predicted"/>
<dbReference type="OrthoDB" id="17066at2759"/>
<feature type="compositionally biased region" description="Polar residues" evidence="2">
    <location>
        <begin position="1"/>
        <end position="10"/>
    </location>
</feature>
<dbReference type="Proteomes" id="UP000287033">
    <property type="component" value="Unassembled WGS sequence"/>
</dbReference>
<dbReference type="PANTHER" id="PTHR15827">
    <property type="entry name" value="CYCLIN-DEPENDENT KINASE 2-INTERACTING PROTEIN"/>
    <property type="match status" value="1"/>
</dbReference>